<proteinExistence type="predicted"/>
<dbReference type="PROSITE" id="PS50865">
    <property type="entry name" value="ZF_MYND_2"/>
    <property type="match status" value="1"/>
</dbReference>
<dbReference type="SUPFAM" id="SSF144232">
    <property type="entry name" value="HIT/MYND zinc finger-like"/>
    <property type="match status" value="1"/>
</dbReference>
<dbReference type="GO" id="GO:0008270">
    <property type="term" value="F:zinc ion binding"/>
    <property type="evidence" value="ECO:0007669"/>
    <property type="project" value="UniProtKB-KW"/>
</dbReference>
<sequence length="384" mass="43218">MLPWNHQRAMMRCAQDHDLYALGKTLSQLILRTEFSILEGGFQTLDERTGQYEIRDLGLPFQMWTDALPHCAKALRVRGSPADLDMADIVELKFLIIRQRIPEAVELGQRAVERNPKLAYAYYAIGMSADNSLGLRAVKKGLMCKNTTPFVRNYMLWRAVEHAGNMGVSLLQEAKAGDKDHTEGVAFLMSAFEDAKAFVSDAPPDARHMHTILNWYIILALAIRGPELSENLGELNVALHKLDLADQFSNFLCLPIKKTQLRLTRQLIMELYPAAVTEWGDFIARFDRLDAAVDDHSHISSSKAEDDLAAWLNNLRADDGEEDYPQYCAHPRINANSVMLYHCSWCGNPSAVLRKCGGCGKTRYCDSACQKSHWNDHKSTCKSA</sequence>
<dbReference type="OrthoDB" id="341421at2759"/>
<name>A0A1C7MND2_GRIFR</name>
<keyword evidence="2 4" id="KW-0863">Zinc-finger</keyword>
<keyword evidence="7" id="KW-1185">Reference proteome</keyword>
<organism evidence="6 7">
    <name type="scientific">Grifola frondosa</name>
    <name type="common">Maitake</name>
    <name type="synonym">Polyporus frondosus</name>
    <dbReference type="NCBI Taxonomy" id="5627"/>
    <lineage>
        <taxon>Eukaryota</taxon>
        <taxon>Fungi</taxon>
        <taxon>Dikarya</taxon>
        <taxon>Basidiomycota</taxon>
        <taxon>Agaricomycotina</taxon>
        <taxon>Agaricomycetes</taxon>
        <taxon>Polyporales</taxon>
        <taxon>Grifolaceae</taxon>
        <taxon>Grifola</taxon>
    </lineage>
</organism>
<reference evidence="6 7" key="1">
    <citation type="submission" date="2016-03" db="EMBL/GenBank/DDBJ databases">
        <title>Whole genome sequencing of Grifola frondosa 9006-11.</title>
        <authorList>
            <person name="Min B."/>
            <person name="Park H."/>
            <person name="Kim J.-G."/>
            <person name="Cho H."/>
            <person name="Oh Y.-L."/>
            <person name="Kong W.-S."/>
            <person name="Choi I.-G."/>
        </authorList>
    </citation>
    <scope>NUCLEOTIDE SEQUENCE [LARGE SCALE GENOMIC DNA]</scope>
    <source>
        <strain evidence="6 7">9006-11</strain>
    </source>
</reference>
<evidence type="ECO:0000256" key="2">
    <source>
        <dbReference type="ARBA" id="ARBA00022771"/>
    </source>
</evidence>
<keyword evidence="3" id="KW-0862">Zinc</keyword>
<dbReference type="AlphaFoldDB" id="A0A1C7MND2"/>
<dbReference type="EMBL" id="LUGG01000002">
    <property type="protein sequence ID" value="OBZ78395.1"/>
    <property type="molecule type" value="Genomic_DNA"/>
</dbReference>
<evidence type="ECO:0000313" key="6">
    <source>
        <dbReference type="EMBL" id="OBZ78395.1"/>
    </source>
</evidence>
<evidence type="ECO:0000313" key="7">
    <source>
        <dbReference type="Proteomes" id="UP000092993"/>
    </source>
</evidence>
<evidence type="ECO:0000256" key="4">
    <source>
        <dbReference type="PROSITE-ProRule" id="PRU00134"/>
    </source>
</evidence>
<feature type="domain" description="MYND-type" evidence="5">
    <location>
        <begin position="343"/>
        <end position="381"/>
    </location>
</feature>
<evidence type="ECO:0000256" key="3">
    <source>
        <dbReference type="ARBA" id="ARBA00022833"/>
    </source>
</evidence>
<dbReference type="OMA" id="CAHPRIN"/>
<dbReference type="Pfam" id="PF01753">
    <property type="entry name" value="zf-MYND"/>
    <property type="match status" value="1"/>
</dbReference>
<dbReference type="STRING" id="5627.A0A1C7MND2"/>
<evidence type="ECO:0000259" key="5">
    <source>
        <dbReference type="PROSITE" id="PS50865"/>
    </source>
</evidence>
<dbReference type="Gene3D" id="6.10.140.2220">
    <property type="match status" value="1"/>
</dbReference>
<dbReference type="InterPro" id="IPR002893">
    <property type="entry name" value="Znf_MYND"/>
</dbReference>
<dbReference type="Proteomes" id="UP000092993">
    <property type="component" value="Unassembled WGS sequence"/>
</dbReference>
<gene>
    <name evidence="6" type="ORF">A0H81_02619</name>
</gene>
<evidence type="ECO:0000256" key="1">
    <source>
        <dbReference type="ARBA" id="ARBA00022723"/>
    </source>
</evidence>
<accession>A0A1C7MND2</accession>
<keyword evidence="1" id="KW-0479">Metal-binding</keyword>
<protein>
    <recommendedName>
        <fullName evidence="5">MYND-type domain-containing protein</fullName>
    </recommendedName>
</protein>
<comment type="caution">
    <text evidence="6">The sequence shown here is derived from an EMBL/GenBank/DDBJ whole genome shotgun (WGS) entry which is preliminary data.</text>
</comment>